<dbReference type="CDD" id="cd03216">
    <property type="entry name" value="ABC_Carb_Monos_I"/>
    <property type="match status" value="1"/>
</dbReference>
<comment type="caution">
    <text evidence="7">The sequence shown here is derived from an EMBL/GenBank/DDBJ whole genome shotgun (WGS) entry which is preliminary data.</text>
</comment>
<dbReference type="PANTHER" id="PTHR43790">
    <property type="entry name" value="CARBOHYDRATE TRANSPORT ATP-BINDING PROTEIN MG119-RELATED"/>
    <property type="match status" value="1"/>
</dbReference>
<evidence type="ECO:0000256" key="4">
    <source>
        <dbReference type="ARBA" id="ARBA00022741"/>
    </source>
</evidence>
<gene>
    <name evidence="7" type="ORF">E9232_001389</name>
</gene>
<dbReference type="Pfam" id="PF00005">
    <property type="entry name" value="ABC_tran"/>
    <property type="match status" value="2"/>
</dbReference>
<dbReference type="PANTHER" id="PTHR43790:SF9">
    <property type="entry name" value="GALACTOFURANOSE TRANSPORTER ATP-BINDING PROTEIN YTFR"/>
    <property type="match status" value="1"/>
</dbReference>
<feature type="domain" description="ABC transporter" evidence="6">
    <location>
        <begin position="257"/>
        <end position="500"/>
    </location>
</feature>
<dbReference type="InterPro" id="IPR003593">
    <property type="entry name" value="AAA+_ATPase"/>
</dbReference>
<evidence type="ECO:0000256" key="1">
    <source>
        <dbReference type="ARBA" id="ARBA00022448"/>
    </source>
</evidence>
<organism evidence="7 8">
    <name type="scientific">Inquilinus ginsengisoli</name>
    <dbReference type="NCBI Taxonomy" id="363840"/>
    <lineage>
        <taxon>Bacteria</taxon>
        <taxon>Pseudomonadati</taxon>
        <taxon>Pseudomonadota</taxon>
        <taxon>Alphaproteobacteria</taxon>
        <taxon>Rhodospirillales</taxon>
        <taxon>Rhodospirillaceae</taxon>
        <taxon>Inquilinus</taxon>
    </lineage>
</organism>
<name>A0ABU1JKN3_9PROT</name>
<evidence type="ECO:0000313" key="8">
    <source>
        <dbReference type="Proteomes" id="UP001262410"/>
    </source>
</evidence>
<dbReference type="InterPro" id="IPR017871">
    <property type="entry name" value="ABC_transporter-like_CS"/>
</dbReference>
<keyword evidence="8" id="KW-1185">Reference proteome</keyword>
<dbReference type="InterPro" id="IPR027417">
    <property type="entry name" value="P-loop_NTPase"/>
</dbReference>
<evidence type="ECO:0000313" key="7">
    <source>
        <dbReference type="EMBL" id="MDR6288882.1"/>
    </source>
</evidence>
<dbReference type="InterPro" id="IPR003439">
    <property type="entry name" value="ABC_transporter-like_ATP-bd"/>
</dbReference>
<keyword evidence="3" id="KW-0677">Repeat</keyword>
<dbReference type="Proteomes" id="UP001262410">
    <property type="component" value="Unassembled WGS sequence"/>
</dbReference>
<dbReference type="GO" id="GO:0005524">
    <property type="term" value="F:ATP binding"/>
    <property type="evidence" value="ECO:0007669"/>
    <property type="project" value="UniProtKB-KW"/>
</dbReference>
<keyword evidence="4" id="KW-0547">Nucleotide-binding</keyword>
<dbReference type="EMBL" id="JAVDPW010000002">
    <property type="protein sequence ID" value="MDR6288882.1"/>
    <property type="molecule type" value="Genomic_DNA"/>
</dbReference>
<keyword evidence="2" id="KW-0762">Sugar transport</keyword>
<keyword evidence="1" id="KW-0813">Transport</keyword>
<dbReference type="Gene3D" id="3.40.50.300">
    <property type="entry name" value="P-loop containing nucleotide triphosphate hydrolases"/>
    <property type="match status" value="2"/>
</dbReference>
<accession>A0ABU1JKN3</accession>
<protein>
    <submittedName>
        <fullName evidence="7">Ribose transport system ATP-binding protein</fullName>
    </submittedName>
</protein>
<dbReference type="InterPro" id="IPR050107">
    <property type="entry name" value="ABC_carbohydrate_import_ATPase"/>
</dbReference>
<reference evidence="7 8" key="1">
    <citation type="submission" date="2023-07" db="EMBL/GenBank/DDBJ databases">
        <title>Sorghum-associated microbial communities from plants grown in Nebraska, USA.</title>
        <authorList>
            <person name="Schachtman D."/>
        </authorList>
    </citation>
    <scope>NUCLEOTIDE SEQUENCE [LARGE SCALE GENOMIC DNA]</scope>
    <source>
        <strain evidence="7 8">584</strain>
    </source>
</reference>
<keyword evidence="5 7" id="KW-0067">ATP-binding</keyword>
<evidence type="ECO:0000256" key="5">
    <source>
        <dbReference type="ARBA" id="ARBA00022840"/>
    </source>
</evidence>
<sequence length="500" mass="54618">MLQAVGIQKSFGSVQALKGVDVEIRPNEVVGLVGENGAGKSTLMRILAGVQQPTSGELRRDGEVLHLGDPRQANARGIVMVFQEQSLLLNLSVAENIFLGQEQEFIRFGLVNWKRLNAAARRQLEKVGLDIDPATRAQDLSFAARQMVELAKALALEDRVEGDLVILLDEPTSVLEQAEIDLLFDRVRTLKSRASFVFVSHRLDEVLEISDRIYVMKDGGVVAEMPVADADTPTLHRIMVGREVHAEYYRESEQHPAQSEIVLQAKGLCCEGRYRDIDLTLHRGEVLGIAGVIGSGREDLVRSFFGFVQPTAGTLEVAGKAVRFRSPADAVEHGIGFIPSERRVEGLVMMLSVATNMTLARLEAAEGPIGLSRRRERSLAEDWTKRLAIRAAGPDAACLSLSGGNQQKVVLAKWLTAESRILILDHPTRGIDVGAKEEVFRLIRALCRDGVSVILIADTLEETIGLSHTVLAMRDGTITARMGAAPGRKPAQVDLIGHMV</sequence>
<evidence type="ECO:0000256" key="2">
    <source>
        <dbReference type="ARBA" id="ARBA00022597"/>
    </source>
</evidence>
<dbReference type="CDD" id="cd03215">
    <property type="entry name" value="ABC_Carb_Monos_II"/>
    <property type="match status" value="1"/>
</dbReference>
<feature type="domain" description="ABC transporter" evidence="6">
    <location>
        <begin position="2"/>
        <end position="243"/>
    </location>
</feature>
<dbReference type="SMART" id="SM00382">
    <property type="entry name" value="AAA"/>
    <property type="match status" value="2"/>
</dbReference>
<evidence type="ECO:0000256" key="3">
    <source>
        <dbReference type="ARBA" id="ARBA00022737"/>
    </source>
</evidence>
<dbReference type="RefSeq" id="WP_309792967.1">
    <property type="nucleotide sequence ID" value="NZ_JAVDPW010000002.1"/>
</dbReference>
<proteinExistence type="predicted"/>
<dbReference type="PROSITE" id="PS50893">
    <property type="entry name" value="ABC_TRANSPORTER_2"/>
    <property type="match status" value="2"/>
</dbReference>
<evidence type="ECO:0000259" key="6">
    <source>
        <dbReference type="PROSITE" id="PS50893"/>
    </source>
</evidence>
<dbReference type="PROSITE" id="PS00211">
    <property type="entry name" value="ABC_TRANSPORTER_1"/>
    <property type="match status" value="1"/>
</dbReference>
<dbReference type="SUPFAM" id="SSF52540">
    <property type="entry name" value="P-loop containing nucleoside triphosphate hydrolases"/>
    <property type="match status" value="2"/>
</dbReference>